<dbReference type="Proteomes" id="UP000253606">
    <property type="component" value="Chromosome"/>
</dbReference>
<proteinExistence type="predicted"/>
<gene>
    <name evidence="1" type="ORF">ACPOL_2778</name>
</gene>
<dbReference type="RefSeq" id="WP_236657442.1">
    <property type="nucleotide sequence ID" value="NZ_CP030840.1"/>
</dbReference>
<evidence type="ECO:0008006" key="3">
    <source>
        <dbReference type="Google" id="ProtNLM"/>
    </source>
</evidence>
<dbReference type="InterPro" id="IPR012341">
    <property type="entry name" value="6hp_glycosidase-like_sf"/>
</dbReference>
<evidence type="ECO:0000313" key="2">
    <source>
        <dbReference type="Proteomes" id="UP000253606"/>
    </source>
</evidence>
<dbReference type="Gene3D" id="1.50.10.10">
    <property type="match status" value="1"/>
</dbReference>
<keyword evidence="2" id="KW-1185">Reference proteome</keyword>
<dbReference type="InterPro" id="IPR008313">
    <property type="entry name" value="GH125"/>
</dbReference>
<dbReference type="SUPFAM" id="SSF48208">
    <property type="entry name" value="Six-hairpin glycosidases"/>
    <property type="match status" value="1"/>
</dbReference>
<dbReference type="PANTHER" id="PTHR31047:SF0">
    <property type="entry name" value="MEIOTICALLY UP-REGULATED GENE 157 PROTEIN"/>
    <property type="match status" value="1"/>
</dbReference>
<dbReference type="Pfam" id="PF06824">
    <property type="entry name" value="Glyco_hydro_125"/>
    <property type="match status" value="1"/>
</dbReference>
<dbReference type="AlphaFoldDB" id="A0A2Z5G0H9"/>
<organism evidence="1 2">
    <name type="scientific">Acidisarcina polymorpha</name>
    <dbReference type="NCBI Taxonomy" id="2211140"/>
    <lineage>
        <taxon>Bacteria</taxon>
        <taxon>Pseudomonadati</taxon>
        <taxon>Acidobacteriota</taxon>
        <taxon>Terriglobia</taxon>
        <taxon>Terriglobales</taxon>
        <taxon>Acidobacteriaceae</taxon>
        <taxon>Acidisarcina</taxon>
    </lineage>
</organism>
<sequence>MSLKSRDDNEKLAQARILTRRRFGSHMGRLIAGAGLISVAPRSVFPRSTAWIPSKRPLPADRKFRSSTVEAYILSTVAKIQDPVLAAMFTNCFPNTLDTTVEPGRFGGKPDTAVITGDIPAMWLRDSSAQVWPYLPLAAEDTALRELLEGVVRRQTRCLLIDTYANCFMADLNAPPLAWSRTDKTEMKQGVGERKYELDSLCYPIRLSYGYWKSTGDARPFDAAWKLAMKSVLTTMYAQQRKHGPGPYSFQRDAVNPTDTLVNGIGNPVYPVGLIASCFRPSDDACIFPFLVPSNLFAVTSLRQLAMMSNSILADAAMANQASSLADEVQAALLQHAIASTDLGSIWCYEIDGFGGCTLMDDANVPSLLSLPYLEISPDAALYRRTREFVWSARNPWFFRGRAGEGIGGPHIGRDSIWPMSQIIYALTSSSSNEIAHSIQMLKLSAAGTGFIHESYNRNDSAVFTRSWFAWANTLFGELIGRTAKFRPELLA</sequence>
<evidence type="ECO:0000313" key="1">
    <source>
        <dbReference type="EMBL" id="AXC12086.1"/>
    </source>
</evidence>
<dbReference type="GO" id="GO:0005975">
    <property type="term" value="P:carbohydrate metabolic process"/>
    <property type="evidence" value="ECO:0007669"/>
    <property type="project" value="InterPro"/>
</dbReference>
<reference evidence="1 2" key="1">
    <citation type="journal article" date="2018" name="Front. Microbiol.">
        <title>Hydrolytic Capabilities as a Key to Environmental Success: Chitinolytic and Cellulolytic Acidobacteria From Acidic Sub-arctic Soils and Boreal Peatlands.</title>
        <authorList>
            <person name="Belova S.E."/>
            <person name="Ravin N.V."/>
            <person name="Pankratov T.A."/>
            <person name="Rakitin A.L."/>
            <person name="Ivanova A.A."/>
            <person name="Beletsky A.V."/>
            <person name="Mardanov A.V."/>
            <person name="Sinninghe Damste J.S."/>
            <person name="Dedysh S.N."/>
        </authorList>
    </citation>
    <scope>NUCLEOTIDE SEQUENCE [LARGE SCALE GENOMIC DNA]</scope>
    <source>
        <strain evidence="1 2">SBC82</strain>
    </source>
</reference>
<dbReference type="SMART" id="SM01149">
    <property type="entry name" value="DUF1237"/>
    <property type="match status" value="1"/>
</dbReference>
<protein>
    <recommendedName>
        <fullName evidence="3">Metal-independent alpha-mannosidase</fullName>
    </recommendedName>
</protein>
<accession>A0A2Z5G0H9</accession>
<dbReference type="EMBL" id="CP030840">
    <property type="protein sequence ID" value="AXC12086.1"/>
    <property type="molecule type" value="Genomic_DNA"/>
</dbReference>
<name>A0A2Z5G0H9_9BACT</name>
<dbReference type="PIRSF" id="PIRSF028846">
    <property type="entry name" value="UCP028846"/>
    <property type="match status" value="1"/>
</dbReference>
<dbReference type="InterPro" id="IPR008928">
    <property type="entry name" value="6-hairpin_glycosidase_sf"/>
</dbReference>
<dbReference type="KEGG" id="abas:ACPOL_2778"/>
<dbReference type="PANTHER" id="PTHR31047">
    <property type="entry name" value="MEIOTICALLY UP-REGULATED GENE 157 PROTEIN"/>
    <property type="match status" value="1"/>
</dbReference>